<evidence type="ECO:0000259" key="1">
    <source>
        <dbReference type="Pfam" id="PF13474"/>
    </source>
</evidence>
<protein>
    <recommendedName>
        <fullName evidence="1">SnoaL-like domain-containing protein</fullName>
    </recommendedName>
</protein>
<gene>
    <name evidence="2" type="ORF">C1752_02300</name>
</gene>
<reference evidence="2 3" key="1">
    <citation type="journal article" date="2018" name="Sci. Rep.">
        <title>A novel species of the marine cyanobacterium Acaryochloris with a unique pigment content and lifestyle.</title>
        <authorList>
            <person name="Partensky F."/>
            <person name="Six C."/>
            <person name="Ratin M."/>
            <person name="Garczarek L."/>
            <person name="Vaulot D."/>
            <person name="Probert I."/>
            <person name="Calteau A."/>
            <person name="Gourvil P."/>
            <person name="Marie D."/>
            <person name="Grebert T."/>
            <person name="Bouchier C."/>
            <person name="Le Panse S."/>
            <person name="Gachenot M."/>
            <person name="Rodriguez F."/>
            <person name="Garrido J.L."/>
        </authorList>
    </citation>
    <scope>NUCLEOTIDE SEQUENCE [LARGE SCALE GENOMIC DNA]</scope>
    <source>
        <strain evidence="2 3">RCC1774</strain>
    </source>
</reference>
<dbReference type="Pfam" id="PF13474">
    <property type="entry name" value="SnoaL_3"/>
    <property type="match status" value="1"/>
</dbReference>
<dbReference type="OrthoDB" id="9786718at2"/>
<keyword evidence="3" id="KW-1185">Reference proteome</keyword>
<dbReference type="Gene3D" id="3.10.450.50">
    <property type="match status" value="1"/>
</dbReference>
<accession>A0A2W1JPK8</accession>
<dbReference type="EMBL" id="PQWO01000006">
    <property type="protein sequence ID" value="PZD73355.1"/>
    <property type="molecule type" value="Genomic_DNA"/>
</dbReference>
<organism evidence="2 3">
    <name type="scientific">Acaryochloris thomasi RCC1774</name>
    <dbReference type="NCBI Taxonomy" id="1764569"/>
    <lineage>
        <taxon>Bacteria</taxon>
        <taxon>Bacillati</taxon>
        <taxon>Cyanobacteriota</taxon>
        <taxon>Cyanophyceae</taxon>
        <taxon>Acaryochloridales</taxon>
        <taxon>Acaryochloridaceae</taxon>
        <taxon>Acaryochloris</taxon>
        <taxon>Acaryochloris thomasi</taxon>
    </lineage>
</organism>
<dbReference type="AlphaFoldDB" id="A0A2W1JPK8"/>
<dbReference type="Proteomes" id="UP000248857">
    <property type="component" value="Unassembled WGS sequence"/>
</dbReference>
<evidence type="ECO:0000313" key="2">
    <source>
        <dbReference type="EMBL" id="PZD73355.1"/>
    </source>
</evidence>
<feature type="domain" description="SnoaL-like" evidence="1">
    <location>
        <begin position="11"/>
        <end position="127"/>
    </location>
</feature>
<proteinExistence type="predicted"/>
<evidence type="ECO:0000313" key="3">
    <source>
        <dbReference type="Proteomes" id="UP000248857"/>
    </source>
</evidence>
<dbReference type="PANTHER" id="PTHR34957:SF1">
    <property type="entry name" value="NUCLEAR TRANSPORT FACTOR 2 (NTF2) FAMILY PROTEIN"/>
    <property type="match status" value="1"/>
</dbReference>
<comment type="caution">
    <text evidence="2">The sequence shown here is derived from an EMBL/GenBank/DDBJ whole genome shotgun (WGS) entry which is preliminary data.</text>
</comment>
<sequence>MSAEQDVLISNAAFYRAFEKKDAEAMASIWSQGTSSICIHPGREALRGWENIRPSWQKIFHNTAYLEIDTTIITTEISGTLAYVILIEKVLQVAQRQRLEARSMATNIFEQMGDKWYLVHHHGSPLAN</sequence>
<dbReference type="SUPFAM" id="SSF54427">
    <property type="entry name" value="NTF2-like"/>
    <property type="match status" value="1"/>
</dbReference>
<name>A0A2W1JPK8_9CYAN</name>
<dbReference type="InterPro" id="IPR037401">
    <property type="entry name" value="SnoaL-like"/>
</dbReference>
<dbReference type="RefSeq" id="WP_110986258.1">
    <property type="nucleotide sequence ID" value="NZ_CAWNWM010000006.1"/>
</dbReference>
<dbReference type="PANTHER" id="PTHR34957">
    <property type="entry name" value="NUCLEAR TRANSPORT FACTOR 2 (NTF2) FAMILY PROTEIN"/>
    <property type="match status" value="1"/>
</dbReference>
<dbReference type="InterPro" id="IPR032710">
    <property type="entry name" value="NTF2-like_dom_sf"/>
</dbReference>